<name>A0A0G4FHD1_9ALVE</name>
<organism evidence="7">
    <name type="scientific">Chromera velia CCMP2878</name>
    <dbReference type="NCBI Taxonomy" id="1169474"/>
    <lineage>
        <taxon>Eukaryota</taxon>
        <taxon>Sar</taxon>
        <taxon>Alveolata</taxon>
        <taxon>Colpodellida</taxon>
        <taxon>Chromeraceae</taxon>
        <taxon>Chromera</taxon>
    </lineage>
</organism>
<keyword evidence="4" id="KW-0804">Transcription</keyword>
<dbReference type="AlphaFoldDB" id="A0A0G4FHD1"/>
<dbReference type="InterPro" id="IPR001471">
    <property type="entry name" value="AP2/ERF_dom"/>
</dbReference>
<comment type="subcellular location">
    <subcellularLocation>
        <location evidence="1">Nucleus</location>
    </subcellularLocation>
</comment>
<dbReference type="Pfam" id="PF00847">
    <property type="entry name" value="AP2"/>
    <property type="match status" value="1"/>
</dbReference>
<dbReference type="GO" id="GO:0005634">
    <property type="term" value="C:nucleus"/>
    <property type="evidence" value="ECO:0007669"/>
    <property type="project" value="UniProtKB-SubCell"/>
</dbReference>
<keyword evidence="5" id="KW-0539">Nucleus</keyword>
<dbReference type="GO" id="GO:0003677">
    <property type="term" value="F:DNA binding"/>
    <property type="evidence" value="ECO:0007669"/>
    <property type="project" value="UniProtKB-KW"/>
</dbReference>
<proteinExistence type="predicted"/>
<evidence type="ECO:0000259" key="6">
    <source>
        <dbReference type="Pfam" id="PF00847"/>
    </source>
</evidence>
<dbReference type="Gene3D" id="1.20.5.2050">
    <property type="match status" value="1"/>
</dbReference>
<accession>A0A0G4FHD1</accession>
<evidence type="ECO:0000256" key="3">
    <source>
        <dbReference type="ARBA" id="ARBA00023125"/>
    </source>
</evidence>
<dbReference type="PhylomeDB" id="A0A0G4FHD1"/>
<evidence type="ECO:0000256" key="5">
    <source>
        <dbReference type="ARBA" id="ARBA00023242"/>
    </source>
</evidence>
<evidence type="ECO:0000256" key="4">
    <source>
        <dbReference type="ARBA" id="ARBA00023163"/>
    </source>
</evidence>
<gene>
    <name evidence="7" type="ORF">Cvel_16855</name>
</gene>
<evidence type="ECO:0000256" key="2">
    <source>
        <dbReference type="ARBA" id="ARBA00023015"/>
    </source>
</evidence>
<sequence length="602" mass="66087">MVHLVRERHVFGCSSVRERGEDAICVGAEERGGRGMRDVIGISVEWGILEGLQLALLPRYSNSQTEHQHTENGHAEMLCLQSEVPFLASSGKMVQGNSQMFETVESRLSQCESRVSLCPSEPAVGFKVSNSQMQGKGGTIHMTQSERKKVGGEGGVAYSPPSDSVTARNAPAYPDFQFSFLPLDGHPLSSTHLFPHESGTYEWEEEAETEGRRRVEKRHGADEMETTVGVFHPTGFKRQRSEGVPTESNRPVGCEGGGWVWGKKQRLVAGSLLNSALFPFDSCGKVWPQIAGGGVAAGENARRAGKGGEVKVAGPVHIFCEYGRTGFDCQARDGKEVCAHGCRRRDCKECGGKDICEHGRRRRNCKECGGKGICEHGRRRRDCKECEETGICEHGGQRSTGKECRVGGKDVYEYQWERNACLPNSGGAKDTCENLVGFLCPADCLGEQVGQGGDDVHIVPQKTEEAMLLSESRVSDGVQVSLLPRHMDSQTNLDPQGQNENPRTNLAVFEEQSGKPISSEVFSGPSQEEITQGFVETKKRSSGCEGVYLASAPYPAWVAQWYTNGKRCKKYFSVRKYGDAAALEEAIAWRKKNEQNPVPTWR</sequence>
<reference evidence="7" key="1">
    <citation type="submission" date="2014-11" db="EMBL/GenBank/DDBJ databases">
        <authorList>
            <person name="Otto D Thomas"/>
            <person name="Naeem Raeece"/>
        </authorList>
    </citation>
    <scope>NUCLEOTIDE SEQUENCE</scope>
</reference>
<keyword evidence="3" id="KW-0238">DNA-binding</keyword>
<dbReference type="VEuPathDB" id="CryptoDB:Cvel_16855"/>
<evidence type="ECO:0000313" key="7">
    <source>
        <dbReference type="EMBL" id="CEM12348.1"/>
    </source>
</evidence>
<keyword evidence="2" id="KW-0805">Transcription regulation</keyword>
<evidence type="ECO:0000256" key="1">
    <source>
        <dbReference type="ARBA" id="ARBA00004123"/>
    </source>
</evidence>
<protein>
    <recommendedName>
        <fullName evidence="6">AP2/ERF domain-containing protein</fullName>
    </recommendedName>
</protein>
<dbReference type="EMBL" id="CDMZ01000350">
    <property type="protein sequence ID" value="CEM12348.1"/>
    <property type="molecule type" value="Genomic_DNA"/>
</dbReference>
<feature type="domain" description="AP2/ERF" evidence="6">
    <location>
        <begin position="557"/>
        <end position="595"/>
    </location>
</feature>
<dbReference type="GO" id="GO:0003700">
    <property type="term" value="F:DNA-binding transcription factor activity"/>
    <property type="evidence" value="ECO:0007669"/>
    <property type="project" value="InterPro"/>
</dbReference>